<dbReference type="InterPro" id="IPR025256">
    <property type="entry name" value="TM7S3/TM198-like_dom"/>
</dbReference>
<accession>A0A418AR22</accession>
<proteinExistence type="predicted"/>
<evidence type="ECO:0000256" key="5">
    <source>
        <dbReference type="SAM" id="Phobius"/>
    </source>
</evidence>
<feature type="domain" description="TM7S3/TM198-like" evidence="7">
    <location>
        <begin position="127"/>
        <end position="285"/>
    </location>
</feature>
<dbReference type="Proteomes" id="UP000285060">
    <property type="component" value="Unassembled WGS sequence"/>
</dbReference>
<keyword evidence="6" id="KW-0732">Signal</keyword>
<keyword evidence="4 5" id="KW-0472">Membrane</keyword>
<name>A0A418AR22_9STRA</name>
<feature type="transmembrane region" description="Helical" evidence="5">
    <location>
        <begin position="148"/>
        <end position="168"/>
    </location>
</feature>
<dbReference type="VEuPathDB" id="FungiDB:H310_05847"/>
<feature type="transmembrane region" description="Helical" evidence="5">
    <location>
        <begin position="255"/>
        <end position="276"/>
    </location>
</feature>
<evidence type="ECO:0000256" key="3">
    <source>
        <dbReference type="ARBA" id="ARBA00022989"/>
    </source>
</evidence>
<dbReference type="Gene3D" id="3.90.70.10">
    <property type="entry name" value="Cysteine proteinases"/>
    <property type="match status" value="1"/>
</dbReference>
<keyword evidence="2 5" id="KW-0812">Transmembrane</keyword>
<dbReference type="Pfam" id="PF13886">
    <property type="entry name" value="TM7S3_TM198"/>
    <property type="match status" value="1"/>
</dbReference>
<dbReference type="GO" id="GO:0016020">
    <property type="term" value="C:membrane"/>
    <property type="evidence" value="ECO:0007669"/>
    <property type="project" value="UniProtKB-SubCell"/>
</dbReference>
<dbReference type="SUPFAM" id="SSF54001">
    <property type="entry name" value="Cysteine proteinases"/>
    <property type="match status" value="1"/>
</dbReference>
<evidence type="ECO:0000259" key="7">
    <source>
        <dbReference type="Pfam" id="PF13886"/>
    </source>
</evidence>
<feature type="transmembrane region" description="Helical" evidence="5">
    <location>
        <begin position="174"/>
        <end position="195"/>
    </location>
</feature>
<evidence type="ECO:0000256" key="4">
    <source>
        <dbReference type="ARBA" id="ARBA00023136"/>
    </source>
</evidence>
<reference evidence="8 9" key="1">
    <citation type="submission" date="2018-08" db="EMBL/GenBank/DDBJ databases">
        <title>Aphanomyces genome sequencing and annotation.</title>
        <authorList>
            <person name="Minardi D."/>
            <person name="Oidtmann B."/>
            <person name="Van Der Giezen M."/>
            <person name="Studholme D.J."/>
        </authorList>
    </citation>
    <scope>NUCLEOTIDE SEQUENCE [LARGE SCALE GENOMIC DNA]</scope>
    <source>
        <strain evidence="8 9">NJM0002</strain>
    </source>
</reference>
<comment type="subcellular location">
    <subcellularLocation>
        <location evidence="1">Membrane</location>
        <topology evidence="1">Multi-pass membrane protein</topology>
    </subcellularLocation>
</comment>
<feature type="transmembrane region" description="Helical" evidence="5">
    <location>
        <begin position="118"/>
        <end position="141"/>
    </location>
</feature>
<dbReference type="PANTHER" id="PTHR35899:SF1">
    <property type="entry name" value="PEPTIDASE C1A PAPAIN C-TERMINAL DOMAIN-CONTAINING PROTEIN"/>
    <property type="match status" value="1"/>
</dbReference>
<feature type="transmembrane region" description="Helical" evidence="5">
    <location>
        <begin position="202"/>
        <end position="225"/>
    </location>
</feature>
<protein>
    <recommendedName>
        <fullName evidence="7">TM7S3/TM198-like domain-containing protein</fullName>
    </recommendedName>
</protein>
<evidence type="ECO:0000313" key="8">
    <source>
        <dbReference type="EMBL" id="RHY27624.1"/>
    </source>
</evidence>
<evidence type="ECO:0000256" key="6">
    <source>
        <dbReference type="SAM" id="SignalP"/>
    </source>
</evidence>
<feature type="transmembrane region" description="Helical" evidence="5">
    <location>
        <begin position="231"/>
        <end position="250"/>
    </location>
</feature>
<gene>
    <name evidence="8" type="ORF">DYB32_006666</name>
</gene>
<keyword evidence="9" id="KW-1185">Reference proteome</keyword>
<keyword evidence="3 5" id="KW-1133">Transmembrane helix</keyword>
<evidence type="ECO:0000256" key="1">
    <source>
        <dbReference type="ARBA" id="ARBA00004141"/>
    </source>
</evidence>
<dbReference type="AlphaFoldDB" id="A0A418AR22"/>
<comment type="caution">
    <text evidence="8">The sequence shown here is derived from an EMBL/GenBank/DDBJ whole genome shotgun (WGS) entry which is preliminary data.</text>
</comment>
<dbReference type="VEuPathDB" id="FungiDB:H310_05846"/>
<dbReference type="EMBL" id="QUSY01000735">
    <property type="protein sequence ID" value="RHY27624.1"/>
    <property type="molecule type" value="Genomic_DNA"/>
</dbReference>
<organism evidence="8 9">
    <name type="scientific">Aphanomyces invadans</name>
    <dbReference type="NCBI Taxonomy" id="157072"/>
    <lineage>
        <taxon>Eukaryota</taxon>
        <taxon>Sar</taxon>
        <taxon>Stramenopiles</taxon>
        <taxon>Oomycota</taxon>
        <taxon>Saprolegniomycetes</taxon>
        <taxon>Saprolegniales</taxon>
        <taxon>Verrucalvaceae</taxon>
        <taxon>Aphanomyces</taxon>
    </lineage>
</organism>
<evidence type="ECO:0000313" key="9">
    <source>
        <dbReference type="Proteomes" id="UP000285060"/>
    </source>
</evidence>
<sequence>MALGRLVLVGYGLLVATAQPVISNPLVLLLNSGVQAVAQRPAYVLGVVSTAPPVPPVSTLVPASEDNNPVVLMLNVGIRGGSGTFKHEPNLPQLNTAAKGDPVDENDLDLLRTPQSKVHLMSGIAAALSIVSGAILAFLGFKLLRISALLCGFAVGGLTSYVLSTILFPDPSSIVLAAWLSLLVGGLLIGVICMLVEQVGNFIVGASGGMALAILMHISFNYLFWPSNPNAALYVWGASLSLVLGLLAVLVGKPLLVVATGLTGGLTFIWGIGYFAGRYPANQATSFQAHDRQPVLLLPPKFAVSHVTPRKDQSMRGTCWDFATIGVLEQSYRAEAIRKGYLSENQYVSPFNWYQCGNNAAPVVTPHNGTAPSTAHFNRTKAFDEGVGACLSAESRIYANVNVQPLHLECIDATACSREPNTTYFVRNTTDWGDRMTVMCVWEYNPRLDPVAHEVRPNDPDRCGFYFMPYATIRQYIAQFQGFYVNSFDIEWATQSFGANRHKYPHLNYTLLDLSTHHQNHNKFDGPFPHARVVAPKEFQARHP</sequence>
<feature type="signal peptide" evidence="6">
    <location>
        <begin position="1"/>
        <end position="18"/>
    </location>
</feature>
<dbReference type="InterPro" id="IPR038765">
    <property type="entry name" value="Papain-like_cys_pep_sf"/>
</dbReference>
<evidence type="ECO:0000256" key="2">
    <source>
        <dbReference type="ARBA" id="ARBA00022692"/>
    </source>
</evidence>
<feature type="chain" id="PRO_5019491543" description="TM7S3/TM198-like domain-containing protein" evidence="6">
    <location>
        <begin position="19"/>
        <end position="544"/>
    </location>
</feature>
<dbReference type="PANTHER" id="PTHR35899">
    <property type="entry name" value="PAPAIN FAMILY CYSTEINE PROTEASE DOMAIN CONTAINING PROTEIN"/>
    <property type="match status" value="1"/>
</dbReference>